<dbReference type="CDD" id="cd19946">
    <property type="entry name" value="GlpA-like_Fer2_BFD-like"/>
    <property type="match status" value="1"/>
</dbReference>
<gene>
    <name evidence="3" type="ORF">SAMN04488544_2517</name>
</gene>
<dbReference type="InterPro" id="IPR051691">
    <property type="entry name" value="Metab_Enz_Cyan_OpOx_G3PDH"/>
</dbReference>
<dbReference type="InterPro" id="IPR017224">
    <property type="entry name" value="Opine_Oxase_asu/HCN_bsu"/>
</dbReference>
<dbReference type="InterPro" id="IPR041854">
    <property type="entry name" value="BFD-like_2Fe2S-bd_dom_sf"/>
</dbReference>
<evidence type="ECO:0000313" key="4">
    <source>
        <dbReference type="Proteomes" id="UP000198825"/>
    </source>
</evidence>
<proteinExistence type="predicted"/>
<dbReference type="STRING" id="546874.SAMN04488544_2517"/>
<reference evidence="4" key="1">
    <citation type="submission" date="2016-10" db="EMBL/GenBank/DDBJ databases">
        <authorList>
            <person name="Varghese N."/>
            <person name="Submissions S."/>
        </authorList>
    </citation>
    <scope>NUCLEOTIDE SEQUENCE [LARGE SCALE GENOMIC DNA]</scope>
    <source>
        <strain evidence="4">DSM 21743</strain>
    </source>
</reference>
<dbReference type="EMBL" id="LT629799">
    <property type="protein sequence ID" value="SDU95433.1"/>
    <property type="molecule type" value="Genomic_DNA"/>
</dbReference>
<dbReference type="PIRSF" id="PIRSF037495">
    <property type="entry name" value="Opine_OX_OoxA/HcnB"/>
    <property type="match status" value="1"/>
</dbReference>
<evidence type="ECO:0000256" key="1">
    <source>
        <dbReference type="ARBA" id="ARBA00023002"/>
    </source>
</evidence>
<dbReference type="Gene3D" id="1.10.10.1100">
    <property type="entry name" value="BFD-like [2Fe-2S]-binding domain"/>
    <property type="match status" value="1"/>
</dbReference>
<feature type="domain" description="FAD/NAD(P)-binding" evidence="2">
    <location>
        <begin position="11"/>
        <end position="345"/>
    </location>
</feature>
<keyword evidence="4" id="KW-1185">Reference proteome</keyword>
<dbReference type="SUPFAM" id="SSF51905">
    <property type="entry name" value="FAD/NAD(P)-binding domain"/>
    <property type="match status" value="1"/>
</dbReference>
<dbReference type="Proteomes" id="UP000198825">
    <property type="component" value="Chromosome I"/>
</dbReference>
<dbReference type="Pfam" id="PF07992">
    <property type="entry name" value="Pyr_redox_2"/>
    <property type="match status" value="1"/>
</dbReference>
<evidence type="ECO:0000259" key="2">
    <source>
        <dbReference type="Pfam" id="PF07992"/>
    </source>
</evidence>
<dbReference type="InterPro" id="IPR036188">
    <property type="entry name" value="FAD/NAD-bd_sf"/>
</dbReference>
<dbReference type="GO" id="GO:0016491">
    <property type="term" value="F:oxidoreductase activity"/>
    <property type="evidence" value="ECO:0007669"/>
    <property type="project" value="UniProtKB-KW"/>
</dbReference>
<protein>
    <submittedName>
        <fullName evidence="3">Pyruvate/2-oxoglutarate dehydrogenase complex, dihydrolipoamide dehydrogenase (E3) component</fullName>
    </submittedName>
</protein>
<dbReference type="Gene3D" id="3.50.50.60">
    <property type="entry name" value="FAD/NAD(P)-binding domain"/>
    <property type="match status" value="3"/>
</dbReference>
<dbReference type="RefSeq" id="WP_197680430.1">
    <property type="nucleotide sequence ID" value="NZ_LT629799.1"/>
</dbReference>
<dbReference type="AlphaFoldDB" id="A0A1H2MQB3"/>
<dbReference type="PRINTS" id="PR00368">
    <property type="entry name" value="FADPNR"/>
</dbReference>
<evidence type="ECO:0000313" key="3">
    <source>
        <dbReference type="EMBL" id="SDU95433.1"/>
    </source>
</evidence>
<dbReference type="InterPro" id="IPR023753">
    <property type="entry name" value="FAD/NAD-binding_dom"/>
</dbReference>
<dbReference type="PRINTS" id="PR00411">
    <property type="entry name" value="PNDRDTASEI"/>
</dbReference>
<dbReference type="PANTHER" id="PTHR42949">
    <property type="entry name" value="ANAEROBIC GLYCEROL-3-PHOSPHATE DEHYDROGENASE SUBUNIT B"/>
    <property type="match status" value="1"/>
</dbReference>
<keyword evidence="3" id="KW-0670">Pyruvate</keyword>
<organism evidence="3 4">
    <name type="scientific">Microlunatus sagamiharensis</name>
    <dbReference type="NCBI Taxonomy" id="546874"/>
    <lineage>
        <taxon>Bacteria</taxon>
        <taxon>Bacillati</taxon>
        <taxon>Actinomycetota</taxon>
        <taxon>Actinomycetes</taxon>
        <taxon>Propionibacteriales</taxon>
        <taxon>Propionibacteriaceae</taxon>
        <taxon>Microlunatus</taxon>
    </lineage>
</organism>
<keyword evidence="1" id="KW-0560">Oxidoreductase</keyword>
<sequence length="513" mass="53085">MSSTARLTAELAVVGAGPAGLAAAVAAASQGLSVVVVDAGLQPGGQYWRHPDEQAEAGLGAEADAGELPAHPAGQHDWTVYVRLRERFDALRASGRVTYVPGTQVWFVERADGAGGSTSFGWRLRTSPTVEPDDRVPTEVVAPALVLCPGGYDRQLPVPGWDLPGVMAAGGVQALLKGHGSLAGRRAVVAGTGPFLLPVAAGLAEAGAEVLGICESGAVTGWVRQVGGAVQSPRKGLDAVGYVRTMLAHRIPYRQRTVVTAIGGTDQVESVTTARLGRDGLVVPGSERTAEVDLVALGWGFTPSLELVTAVGADTRVDVDDSLVVVVDDDQRSTAPGVYVAGEATGVGGAALALLEGELAGLAAAQDGGREVPARTLGRLRFGIRRGRAFARAMHRAHPVPRTWTTWLTPETLVCRCEEVDVATVLQARDELGGGDFRTAKLLTRTGMGWCQGRVCGFATALLAAQDAGRGLAVDDLRPTAKRTLATPLSLGRLADLADLGDAAPGKVPLDLE</sequence>
<dbReference type="PANTHER" id="PTHR42949:SF3">
    <property type="entry name" value="ANAEROBIC GLYCEROL-3-PHOSPHATE DEHYDROGENASE SUBUNIT B"/>
    <property type="match status" value="1"/>
</dbReference>
<accession>A0A1H2MQB3</accession>
<name>A0A1H2MQB3_9ACTN</name>